<gene>
    <name evidence="1" type="ORF">LY90DRAFT_506773</name>
</gene>
<dbReference type="EMBL" id="MCOG01000073">
    <property type="protein sequence ID" value="ORY56517.1"/>
    <property type="molecule type" value="Genomic_DNA"/>
</dbReference>
<accession>A0A1Y2DBD7</accession>
<protein>
    <submittedName>
        <fullName evidence="1">Uncharacterized protein</fullName>
    </submittedName>
</protein>
<name>A0A1Y2DBD7_9FUNG</name>
<reference evidence="1 2" key="1">
    <citation type="submission" date="2016-08" db="EMBL/GenBank/DDBJ databases">
        <title>A Parts List for Fungal Cellulosomes Revealed by Comparative Genomics.</title>
        <authorList>
            <consortium name="DOE Joint Genome Institute"/>
            <person name="Haitjema C.H."/>
            <person name="Gilmore S.P."/>
            <person name="Henske J.K."/>
            <person name="Solomon K.V."/>
            <person name="De Groot R."/>
            <person name="Kuo A."/>
            <person name="Mondo S.J."/>
            <person name="Salamov A.A."/>
            <person name="Labutti K."/>
            <person name="Zhao Z."/>
            <person name="Chiniquy J."/>
            <person name="Barry K."/>
            <person name="Brewer H.M."/>
            <person name="Purvine S.O."/>
            <person name="Wright A.T."/>
            <person name="Boxma B."/>
            <person name="Van Alen T."/>
            <person name="Hackstein J.H."/>
            <person name="Baker S.E."/>
            <person name="Grigoriev I.V."/>
            <person name="O'Malley M.A."/>
        </authorList>
    </citation>
    <scope>NUCLEOTIDE SEQUENCE [LARGE SCALE GENOMIC DNA]</scope>
    <source>
        <strain evidence="1 2">G1</strain>
    </source>
</reference>
<keyword evidence="2" id="KW-1185">Reference proteome</keyword>
<sequence length="185" mass="20611">MTIKTADTNKSKNINLNNDSNDIATSNISKQELTSSSIDIKNITNSNYVNVSSTSSIARSLLSNNFNFSDSVQNHLDNINNYDIQFGNINKIKENKIKNRNTISTNIILNGEIQNENGFINKNNIYSNLFTSTSASNSSSLASYLALNQVQPKSKVNIINSSFNNIFGSIQFNDLEKIILKKIFQ</sequence>
<organism evidence="1 2">
    <name type="scientific">Neocallimastix californiae</name>
    <dbReference type="NCBI Taxonomy" id="1754190"/>
    <lineage>
        <taxon>Eukaryota</taxon>
        <taxon>Fungi</taxon>
        <taxon>Fungi incertae sedis</taxon>
        <taxon>Chytridiomycota</taxon>
        <taxon>Chytridiomycota incertae sedis</taxon>
        <taxon>Neocallimastigomycetes</taxon>
        <taxon>Neocallimastigales</taxon>
        <taxon>Neocallimastigaceae</taxon>
        <taxon>Neocallimastix</taxon>
    </lineage>
</organism>
<dbReference type="AlphaFoldDB" id="A0A1Y2DBD7"/>
<evidence type="ECO:0000313" key="1">
    <source>
        <dbReference type="EMBL" id="ORY56517.1"/>
    </source>
</evidence>
<comment type="caution">
    <text evidence="1">The sequence shown here is derived from an EMBL/GenBank/DDBJ whole genome shotgun (WGS) entry which is preliminary data.</text>
</comment>
<proteinExistence type="predicted"/>
<evidence type="ECO:0000313" key="2">
    <source>
        <dbReference type="Proteomes" id="UP000193920"/>
    </source>
</evidence>
<dbReference type="Proteomes" id="UP000193920">
    <property type="component" value="Unassembled WGS sequence"/>
</dbReference>